<evidence type="ECO:0000313" key="2">
    <source>
        <dbReference type="EMBL" id="CAF4978690.1"/>
    </source>
</evidence>
<reference evidence="1" key="1">
    <citation type="submission" date="2021-02" db="EMBL/GenBank/DDBJ databases">
        <authorList>
            <person name="Nowell W R."/>
        </authorList>
    </citation>
    <scope>NUCLEOTIDE SEQUENCE</scope>
</reference>
<organism evidence="1 3">
    <name type="scientific">Rotaria socialis</name>
    <dbReference type="NCBI Taxonomy" id="392032"/>
    <lineage>
        <taxon>Eukaryota</taxon>
        <taxon>Metazoa</taxon>
        <taxon>Spiralia</taxon>
        <taxon>Gnathifera</taxon>
        <taxon>Rotifera</taxon>
        <taxon>Eurotatoria</taxon>
        <taxon>Bdelloidea</taxon>
        <taxon>Philodinida</taxon>
        <taxon>Philodinidae</taxon>
        <taxon>Rotaria</taxon>
    </lineage>
</organism>
<dbReference type="EMBL" id="CAJOBP010090595">
    <property type="protein sequence ID" value="CAF4946093.1"/>
    <property type="molecule type" value="Genomic_DNA"/>
</dbReference>
<evidence type="ECO:0000313" key="3">
    <source>
        <dbReference type="Proteomes" id="UP000663873"/>
    </source>
</evidence>
<dbReference type="Proteomes" id="UP000663873">
    <property type="component" value="Unassembled WGS sequence"/>
</dbReference>
<protein>
    <submittedName>
        <fullName evidence="1">Uncharacterized protein</fullName>
    </submittedName>
</protein>
<feature type="non-terminal residue" evidence="1">
    <location>
        <position position="39"/>
    </location>
</feature>
<evidence type="ECO:0000313" key="1">
    <source>
        <dbReference type="EMBL" id="CAF4946093.1"/>
    </source>
</evidence>
<gene>
    <name evidence="1" type="ORF">UJA718_LOCUS47533</name>
    <name evidence="2" type="ORF">UJA718_LOCUS49181</name>
</gene>
<proteinExistence type="predicted"/>
<dbReference type="AlphaFoldDB" id="A0A821XPT9"/>
<dbReference type="EMBL" id="CAJOBP010101951">
    <property type="protein sequence ID" value="CAF4978690.1"/>
    <property type="molecule type" value="Genomic_DNA"/>
</dbReference>
<dbReference type="Gene3D" id="3.40.190.10">
    <property type="entry name" value="Periplasmic binding protein-like II"/>
    <property type="match status" value="1"/>
</dbReference>
<comment type="caution">
    <text evidence="1">The sequence shown here is derived from an EMBL/GenBank/DDBJ whole genome shotgun (WGS) entry which is preliminary data.</text>
</comment>
<sequence>MSIILAAFLTVEKLVNPIESAEDLVKQTKIKYGLVSGGS</sequence>
<accession>A0A821XPT9</accession>
<keyword evidence="3" id="KW-1185">Reference proteome</keyword>
<name>A0A821XPT9_9BILA</name>